<comment type="caution">
    <text evidence="1">The sequence shown here is derived from an EMBL/GenBank/DDBJ whole genome shotgun (WGS) entry which is preliminary data.</text>
</comment>
<proteinExistence type="predicted"/>
<feature type="non-terminal residue" evidence="1">
    <location>
        <position position="1"/>
    </location>
</feature>
<keyword evidence="2" id="KW-1185">Reference proteome</keyword>
<dbReference type="EMBL" id="WIXE01017176">
    <property type="protein sequence ID" value="KAK5971957.1"/>
    <property type="molecule type" value="Genomic_DNA"/>
</dbReference>
<evidence type="ECO:0000313" key="2">
    <source>
        <dbReference type="Proteomes" id="UP001331761"/>
    </source>
</evidence>
<gene>
    <name evidence="1" type="ORF">GCK32_009057</name>
</gene>
<organism evidence="1 2">
    <name type="scientific">Trichostrongylus colubriformis</name>
    <name type="common">Black scour worm</name>
    <dbReference type="NCBI Taxonomy" id="6319"/>
    <lineage>
        <taxon>Eukaryota</taxon>
        <taxon>Metazoa</taxon>
        <taxon>Ecdysozoa</taxon>
        <taxon>Nematoda</taxon>
        <taxon>Chromadorea</taxon>
        <taxon>Rhabditida</taxon>
        <taxon>Rhabditina</taxon>
        <taxon>Rhabditomorpha</taxon>
        <taxon>Strongyloidea</taxon>
        <taxon>Trichostrongylidae</taxon>
        <taxon>Trichostrongylus</taxon>
    </lineage>
</organism>
<dbReference type="Proteomes" id="UP001331761">
    <property type="component" value="Unassembled WGS sequence"/>
</dbReference>
<accession>A0AAN8IJT3</accession>
<name>A0AAN8IJT3_TRICO</name>
<dbReference type="AlphaFoldDB" id="A0AAN8IJT3"/>
<protein>
    <submittedName>
        <fullName evidence="1">Uncharacterized protein</fullName>
    </submittedName>
</protein>
<sequence length="100" mass="11649">NSQVYSHSKCGQRLALLLHFASLFSLYKDVADEDFIVSLHQLAEEYIANDKHRLTDGELEQIKEYYNAIQTIYHLRCERRQSKSQNTVNEPIYDHCEASG</sequence>
<evidence type="ECO:0000313" key="1">
    <source>
        <dbReference type="EMBL" id="KAK5971957.1"/>
    </source>
</evidence>
<reference evidence="1 2" key="1">
    <citation type="submission" date="2019-10" db="EMBL/GenBank/DDBJ databases">
        <title>Assembly and Annotation for the nematode Trichostrongylus colubriformis.</title>
        <authorList>
            <person name="Martin J."/>
        </authorList>
    </citation>
    <scope>NUCLEOTIDE SEQUENCE [LARGE SCALE GENOMIC DNA]</scope>
    <source>
        <strain evidence="1">G859</strain>
        <tissue evidence="1">Whole worm</tissue>
    </source>
</reference>